<dbReference type="Proteomes" id="UP000326169">
    <property type="component" value="Unassembled WGS sequence"/>
</dbReference>
<dbReference type="GeneID" id="301681156"/>
<protein>
    <submittedName>
        <fullName evidence="1">FdxN element excision controlling factor protein</fullName>
    </submittedName>
</protein>
<dbReference type="SUPFAM" id="SSF143847">
    <property type="entry name" value="XisI-like"/>
    <property type="match status" value="1"/>
</dbReference>
<reference evidence="1 2" key="1">
    <citation type="journal article" date="2019" name="J Genomics">
        <title>The Draft Genome of a Hydrogen-producing Cyanobacterium, Arthrospira platensis NIES-46.</title>
        <authorList>
            <person name="Suzuki S."/>
            <person name="Yamaguchi H."/>
            <person name="Kawachi M."/>
        </authorList>
    </citation>
    <scope>NUCLEOTIDE SEQUENCE [LARGE SCALE GENOMIC DNA]</scope>
    <source>
        <strain evidence="1 2">NIES-46</strain>
    </source>
</reference>
<proteinExistence type="predicted"/>
<comment type="caution">
    <text evidence="1">The sequence shown here is derived from an EMBL/GenBank/DDBJ whole genome shotgun (WGS) entry which is preliminary data.</text>
</comment>
<name>A0A5M3SYQ6_LIMPL</name>
<gene>
    <name evidence="1" type="primary">xisI_1</name>
    <name evidence="1" type="ORF">NIES46_01790</name>
</gene>
<dbReference type="Pfam" id="PF08869">
    <property type="entry name" value="XisI"/>
    <property type="match status" value="1"/>
</dbReference>
<dbReference type="InterPro" id="IPR014968">
    <property type="entry name" value="XisI"/>
</dbReference>
<dbReference type="RefSeq" id="WP_014276210.1">
    <property type="nucleotide sequence ID" value="NZ_BIMW01000002.1"/>
</dbReference>
<accession>A0A5M3SYQ6</accession>
<dbReference type="InterPro" id="IPR035943">
    <property type="entry name" value="XisI-like_sf"/>
</dbReference>
<evidence type="ECO:0000313" key="1">
    <source>
        <dbReference type="EMBL" id="GCE92144.1"/>
    </source>
</evidence>
<evidence type="ECO:0000313" key="2">
    <source>
        <dbReference type="Proteomes" id="UP000326169"/>
    </source>
</evidence>
<sequence length="111" mass="12758">MDRVAKYREIIQELLTEYSTGSPLGGEIESETVFDVKADRYLVVDLGWNETRRIYNCLIHLEIRSGKIWIQRNQTDCSLTDELLSQGVEREDIILGLQPPELRKYTGLGVS</sequence>
<dbReference type="Gene3D" id="3.30.310.110">
    <property type="entry name" value="XisI-like"/>
    <property type="match status" value="1"/>
</dbReference>
<dbReference type="EMBL" id="BIMW01000002">
    <property type="protein sequence ID" value="GCE92144.1"/>
    <property type="molecule type" value="Genomic_DNA"/>
</dbReference>
<dbReference type="CDD" id="cd16382">
    <property type="entry name" value="XisI-like"/>
    <property type="match status" value="1"/>
</dbReference>
<organism evidence="1 2">
    <name type="scientific">Limnospira platensis NIES-46</name>
    <dbReference type="NCBI Taxonomy" id="1236695"/>
    <lineage>
        <taxon>Bacteria</taxon>
        <taxon>Bacillati</taxon>
        <taxon>Cyanobacteriota</taxon>
        <taxon>Cyanophyceae</taxon>
        <taxon>Oscillatoriophycideae</taxon>
        <taxon>Oscillatoriales</taxon>
        <taxon>Sirenicapillariaceae</taxon>
        <taxon>Limnospira</taxon>
    </lineage>
</organism>
<keyword evidence="2" id="KW-1185">Reference proteome</keyword>